<feature type="domain" description="Glycoside hydrolase family 31 N-terminal" evidence="4">
    <location>
        <begin position="23"/>
        <end position="193"/>
    </location>
</feature>
<dbReference type="InterPro" id="IPR011013">
    <property type="entry name" value="Gal_mutarotase_sf_dom"/>
</dbReference>
<dbReference type="InterPro" id="IPR000322">
    <property type="entry name" value="Glyco_hydro_31_TIM"/>
</dbReference>
<reference evidence="6 7" key="1">
    <citation type="journal article" date="2022" name="Int. J. Syst. Evol. Microbiol.">
        <title>Pseudocitrobacter corydidari sp. nov., isolated from the Asian emerald cockroach Corydidarum magnifica.</title>
        <authorList>
            <person name="Guzman J."/>
            <person name="Poehlein A."/>
            <person name="Glaeser S.P."/>
            <person name="Schwengers O."/>
            <person name="Blom J."/>
            <person name="Hollensteiner J."/>
            <person name="Kampfer P."/>
            <person name="Vilcinskas A."/>
        </authorList>
    </citation>
    <scope>NUCLEOTIDE SEQUENCE [LARGE SCALE GENOMIC DNA]</scope>
    <source>
        <strain evidence="6">G163CM</strain>
    </source>
</reference>
<dbReference type="Gene3D" id="3.20.20.80">
    <property type="entry name" value="Glycosidases"/>
    <property type="match status" value="1"/>
</dbReference>
<keyword evidence="2" id="KW-0326">Glycosidase</keyword>
<dbReference type="InterPro" id="IPR017853">
    <property type="entry name" value="GH"/>
</dbReference>
<dbReference type="InterPro" id="IPR051816">
    <property type="entry name" value="Glycosyl_Hydrolase_31"/>
</dbReference>
<dbReference type="SUPFAM" id="SSF74650">
    <property type="entry name" value="Galactose mutarotase-like"/>
    <property type="match status" value="1"/>
</dbReference>
<evidence type="ECO:0000313" key="7">
    <source>
        <dbReference type="Proteomes" id="UP001199659"/>
    </source>
</evidence>
<dbReference type="InterPro" id="IPR013780">
    <property type="entry name" value="Glyco_hydro_b"/>
</dbReference>
<feature type="domain" description="Glycosyl hydrolase family 31 C-terminal" evidence="5">
    <location>
        <begin position="586"/>
        <end position="670"/>
    </location>
</feature>
<dbReference type="InterPro" id="IPR025887">
    <property type="entry name" value="Glyco_hydro_31_N_dom"/>
</dbReference>
<dbReference type="CDD" id="cd06591">
    <property type="entry name" value="GH31_xylosidase_XylS"/>
    <property type="match status" value="1"/>
</dbReference>
<evidence type="ECO:0008006" key="8">
    <source>
        <dbReference type="Google" id="ProtNLM"/>
    </source>
</evidence>
<dbReference type="InterPro" id="IPR048395">
    <property type="entry name" value="Glyco_hydro_31_C"/>
</dbReference>
<keyword evidence="2" id="KW-0378">Hydrolase</keyword>
<dbReference type="Gene3D" id="2.60.40.1180">
    <property type="entry name" value="Golgi alpha-mannosidase II"/>
    <property type="match status" value="1"/>
</dbReference>
<evidence type="ECO:0000313" key="6">
    <source>
        <dbReference type="EMBL" id="UGS40871.1"/>
    </source>
</evidence>
<dbReference type="Pfam" id="PF21365">
    <property type="entry name" value="Glyco_hydro_31_3rd"/>
    <property type="match status" value="1"/>
</dbReference>
<dbReference type="SUPFAM" id="SSF51011">
    <property type="entry name" value="Glycosyl hydrolase domain"/>
    <property type="match status" value="1"/>
</dbReference>
<dbReference type="Proteomes" id="UP001199659">
    <property type="component" value="Chromosome"/>
</dbReference>
<keyword evidence="7" id="KW-1185">Reference proteome</keyword>
<dbReference type="Pfam" id="PF01055">
    <property type="entry name" value="Glyco_hydro_31_2nd"/>
    <property type="match status" value="1"/>
</dbReference>
<dbReference type="Pfam" id="PF13802">
    <property type="entry name" value="Gal_mutarotas_2"/>
    <property type="match status" value="1"/>
</dbReference>
<organism evidence="6 7">
    <name type="scientific">Pseudocitrobacter corydidari</name>
    <dbReference type="NCBI Taxonomy" id="2891570"/>
    <lineage>
        <taxon>Bacteria</taxon>
        <taxon>Pseudomonadati</taxon>
        <taxon>Pseudomonadota</taxon>
        <taxon>Gammaproteobacteria</taxon>
        <taxon>Enterobacterales</taxon>
        <taxon>Enterobacteriaceae</taxon>
        <taxon>Pseudocitrobacter</taxon>
    </lineage>
</organism>
<gene>
    <name evidence="6" type="ORF">G163CM_15700</name>
</gene>
<sequence length="702" mass="80540">MSELIQNTNSIEWRFERQILRIEPWGKNSLRVRATCQPGFSDARHALLCADDCPAEITTGPETLTLRNGNIRAVLNLKGQLAFYNQRNELLLEEMWRQRSTVGIGASEKSQDKYVSALKLDGREFKPLPGGKYQLTVRFESRPDEKIYGMGQYQQPWLDLKGCTLELAQRNSQASVPFMQSSLGYGLLWNNPAIGEACFAKNQTTWKAQVTGEMDYWVTAGDSIADITRQYARVTGTPPAAPAFISGLWQCKLRYRNQQEVLEVAREYRRRHLPLSVMVIDFFHWPNQGTWCFDPVDWPDPRAMVEELKSLGIELMVSVWPTVEARSPLFAQMKAKGWLVTSDRGVQVNLDFMGNTTFFDATHPQARQFVWETVKKNYHDLGIKLFWLDEAEPEYRAYDFDNYRYHAGPVLEVGNQYPRDFAQGFYDGLKAEGEEEICNLVRCSWAGSQRYGVLAWSGDVHSSFHAFRNQLAAGLNMGLAGIPWWTTDIGGFQGGNIHDPAFHELLIRWFQWAVFCPVLRMHGYREPQIQPAESYRNGIPQCNSGSPNELWSYGEANFATLQHWLSVREKLRPYIDALFSNAQQHGDPLMRPLFWHYPDEAKSWTVEDQYLFGDDLLVAPVMQAGQRERTLWLPGNHRWVALNGERYAGQQQITVDAALETIPVFIREGSPLVALLVGLLCRRQNDRQMLKKACLFTRLRVK</sequence>
<evidence type="ECO:0000259" key="3">
    <source>
        <dbReference type="Pfam" id="PF01055"/>
    </source>
</evidence>
<dbReference type="SUPFAM" id="SSF51445">
    <property type="entry name" value="(Trans)glycosidases"/>
    <property type="match status" value="1"/>
</dbReference>
<proteinExistence type="inferred from homology"/>
<evidence type="ECO:0000259" key="4">
    <source>
        <dbReference type="Pfam" id="PF13802"/>
    </source>
</evidence>
<dbReference type="EMBL" id="CP087880">
    <property type="protein sequence ID" value="UGS40871.1"/>
    <property type="molecule type" value="Genomic_DNA"/>
</dbReference>
<name>A0ABY3S428_9ENTR</name>
<dbReference type="PANTHER" id="PTHR43863:SF2">
    <property type="entry name" value="MALTASE-GLUCOAMYLASE"/>
    <property type="match status" value="1"/>
</dbReference>
<evidence type="ECO:0000259" key="5">
    <source>
        <dbReference type="Pfam" id="PF21365"/>
    </source>
</evidence>
<dbReference type="Gene3D" id="2.60.40.1760">
    <property type="entry name" value="glycosyl hydrolase (family 31)"/>
    <property type="match status" value="1"/>
</dbReference>
<accession>A0ABY3S428</accession>
<protein>
    <recommendedName>
        <fullName evidence="8">Alpha-D-xyloside xylohydrolase</fullName>
    </recommendedName>
</protein>
<evidence type="ECO:0000256" key="1">
    <source>
        <dbReference type="ARBA" id="ARBA00007806"/>
    </source>
</evidence>
<comment type="similarity">
    <text evidence="1 2">Belongs to the glycosyl hydrolase 31 family.</text>
</comment>
<feature type="domain" description="Glycoside hydrolase family 31 TIM barrel" evidence="3">
    <location>
        <begin position="238"/>
        <end position="575"/>
    </location>
</feature>
<evidence type="ECO:0000256" key="2">
    <source>
        <dbReference type="RuleBase" id="RU361185"/>
    </source>
</evidence>
<dbReference type="CDD" id="cd14752">
    <property type="entry name" value="GH31_N"/>
    <property type="match status" value="1"/>
</dbReference>
<dbReference type="RefSeq" id="WP_231827631.1">
    <property type="nucleotide sequence ID" value="NZ_CP087880.1"/>
</dbReference>
<dbReference type="PANTHER" id="PTHR43863">
    <property type="entry name" value="HYDROLASE, PUTATIVE (AFU_ORTHOLOGUE AFUA_1G03140)-RELATED"/>
    <property type="match status" value="1"/>
</dbReference>